<dbReference type="Gene3D" id="3.40.50.10140">
    <property type="entry name" value="Toll/interleukin-1 receptor homology (TIR) domain"/>
    <property type="match status" value="1"/>
</dbReference>
<proteinExistence type="predicted"/>
<dbReference type="GO" id="GO:0007165">
    <property type="term" value="P:signal transduction"/>
    <property type="evidence" value="ECO:0007669"/>
    <property type="project" value="InterPro"/>
</dbReference>
<accession>X0Y4N5</accession>
<evidence type="ECO:0000259" key="1">
    <source>
        <dbReference type="PROSITE" id="PS50104"/>
    </source>
</evidence>
<gene>
    <name evidence="2" type="ORF">S01H1_76376</name>
</gene>
<organism evidence="2">
    <name type="scientific">marine sediment metagenome</name>
    <dbReference type="NCBI Taxonomy" id="412755"/>
    <lineage>
        <taxon>unclassified sequences</taxon>
        <taxon>metagenomes</taxon>
        <taxon>ecological metagenomes</taxon>
    </lineage>
</organism>
<sequence>EGIDNVDYVIAVISKSSIQSEWVKRELDVAMNIEIEQKEVFVLPILIDDVDLPGFLKGKLFADFRNNEFYDKELEKVLQKLGPAQEPPSYTKEEFEKLKTEYEEAKAFVDFYLHTTEQHMKIKSEQRSPEVQSKIDKANIEYPEFVHINNAYAFEVGGIVVTLNYLLWALDKSIKRGGHPLEALLTIENKWLETQIMLKAYSDYLRLD</sequence>
<comment type="caution">
    <text evidence="2">The sequence shown here is derived from an EMBL/GenBank/DDBJ whole genome shotgun (WGS) entry which is preliminary data.</text>
</comment>
<dbReference type="InterPro" id="IPR035897">
    <property type="entry name" value="Toll_tir_struct_dom_sf"/>
</dbReference>
<name>X0Y4N5_9ZZZZ</name>
<dbReference type="Pfam" id="PF13676">
    <property type="entry name" value="TIR_2"/>
    <property type="match status" value="1"/>
</dbReference>
<reference evidence="2" key="1">
    <citation type="journal article" date="2014" name="Front. Microbiol.">
        <title>High frequency of phylogenetically diverse reductive dehalogenase-homologous genes in deep subseafloor sedimentary metagenomes.</title>
        <authorList>
            <person name="Kawai M."/>
            <person name="Futagami T."/>
            <person name="Toyoda A."/>
            <person name="Takaki Y."/>
            <person name="Nishi S."/>
            <person name="Hori S."/>
            <person name="Arai W."/>
            <person name="Tsubouchi T."/>
            <person name="Morono Y."/>
            <person name="Uchiyama I."/>
            <person name="Ito T."/>
            <person name="Fujiyama A."/>
            <person name="Inagaki F."/>
            <person name="Takami H."/>
        </authorList>
    </citation>
    <scope>NUCLEOTIDE SEQUENCE</scope>
    <source>
        <strain evidence="2">Expedition CK06-06</strain>
    </source>
</reference>
<dbReference type="AlphaFoldDB" id="X0Y4N5"/>
<dbReference type="InterPro" id="IPR000157">
    <property type="entry name" value="TIR_dom"/>
</dbReference>
<dbReference type="SUPFAM" id="SSF52200">
    <property type="entry name" value="Toll/Interleukin receptor TIR domain"/>
    <property type="match status" value="1"/>
</dbReference>
<protein>
    <recommendedName>
        <fullName evidence="1">TIR domain-containing protein</fullName>
    </recommendedName>
</protein>
<dbReference type="PROSITE" id="PS50104">
    <property type="entry name" value="TIR"/>
    <property type="match status" value="1"/>
</dbReference>
<feature type="domain" description="TIR" evidence="1">
    <location>
        <begin position="1"/>
        <end position="81"/>
    </location>
</feature>
<evidence type="ECO:0000313" key="2">
    <source>
        <dbReference type="EMBL" id="GAG43638.1"/>
    </source>
</evidence>
<dbReference type="EMBL" id="BARS01051251">
    <property type="protein sequence ID" value="GAG43638.1"/>
    <property type="molecule type" value="Genomic_DNA"/>
</dbReference>
<feature type="non-terminal residue" evidence="2">
    <location>
        <position position="1"/>
    </location>
</feature>